<reference evidence="1" key="2">
    <citation type="submission" date="2023-06" db="EMBL/GenBank/DDBJ databases">
        <authorList>
            <consortium name="Lawrence Berkeley National Laboratory"/>
            <person name="Haridas S."/>
            <person name="Hensen N."/>
            <person name="Bonometti L."/>
            <person name="Westerberg I."/>
            <person name="Brannstrom I.O."/>
            <person name="Guillou S."/>
            <person name="Cros-Aarteil S."/>
            <person name="Calhoun S."/>
            <person name="Kuo A."/>
            <person name="Mondo S."/>
            <person name="Pangilinan J."/>
            <person name="Riley R."/>
            <person name="Labutti K."/>
            <person name="Andreopoulos B."/>
            <person name="Lipzen A."/>
            <person name="Chen C."/>
            <person name="Yanf M."/>
            <person name="Daum C."/>
            <person name="Ng V."/>
            <person name="Clum A."/>
            <person name="Steindorff A."/>
            <person name="Ohm R."/>
            <person name="Martin F."/>
            <person name="Silar P."/>
            <person name="Natvig D."/>
            <person name="Lalanne C."/>
            <person name="Gautier V."/>
            <person name="Ament-Velasquez S.L."/>
            <person name="Kruys A."/>
            <person name="Hutchinson M.I."/>
            <person name="Powell A.J."/>
            <person name="Barry K."/>
            <person name="Miller A.N."/>
            <person name="Grigoriev I.V."/>
            <person name="Debuchy R."/>
            <person name="Gladieux P."/>
            <person name="Thoren M.H."/>
            <person name="Johannesson H."/>
        </authorList>
    </citation>
    <scope>NUCLEOTIDE SEQUENCE</scope>
    <source>
        <strain evidence="1">CBS 560.94</strain>
    </source>
</reference>
<sequence length="168" mass="19240">MGSAVPAPHLIDLRFARRDSRRSLHHSLLSVIGSRGARRWSSGRRDLSITTSKLPRMDRQPRGAGQHLLIVSFSFWVHWLIRWGKNGEDTKGVIIQGRLRKEGRLSTGTTNLMNRRFGGLAFQIFVFVASGNAFSRLSFKRYTGLDGHGFRFRLVNQGFFHYHHIIII</sequence>
<protein>
    <submittedName>
        <fullName evidence="1">Uncharacterized protein</fullName>
    </submittedName>
</protein>
<gene>
    <name evidence="1" type="ORF">B0H65DRAFT_453483</name>
</gene>
<keyword evidence="2" id="KW-1185">Reference proteome</keyword>
<dbReference type="RefSeq" id="XP_062687273.1">
    <property type="nucleotide sequence ID" value="XM_062826145.1"/>
</dbReference>
<reference evidence="1" key="1">
    <citation type="journal article" date="2023" name="Mol. Phylogenet. Evol.">
        <title>Genome-scale phylogeny and comparative genomics of the fungal order Sordariales.</title>
        <authorList>
            <person name="Hensen N."/>
            <person name="Bonometti L."/>
            <person name="Westerberg I."/>
            <person name="Brannstrom I.O."/>
            <person name="Guillou S."/>
            <person name="Cros-Aarteil S."/>
            <person name="Calhoun S."/>
            <person name="Haridas S."/>
            <person name="Kuo A."/>
            <person name="Mondo S."/>
            <person name="Pangilinan J."/>
            <person name="Riley R."/>
            <person name="LaButti K."/>
            <person name="Andreopoulos B."/>
            <person name="Lipzen A."/>
            <person name="Chen C."/>
            <person name="Yan M."/>
            <person name="Daum C."/>
            <person name="Ng V."/>
            <person name="Clum A."/>
            <person name="Steindorff A."/>
            <person name="Ohm R.A."/>
            <person name="Martin F."/>
            <person name="Silar P."/>
            <person name="Natvig D.O."/>
            <person name="Lalanne C."/>
            <person name="Gautier V."/>
            <person name="Ament-Velasquez S.L."/>
            <person name="Kruys A."/>
            <person name="Hutchinson M.I."/>
            <person name="Powell A.J."/>
            <person name="Barry K."/>
            <person name="Miller A.N."/>
            <person name="Grigoriev I.V."/>
            <person name="Debuchy R."/>
            <person name="Gladieux P."/>
            <person name="Hiltunen Thoren M."/>
            <person name="Johannesson H."/>
        </authorList>
    </citation>
    <scope>NUCLEOTIDE SEQUENCE</scope>
    <source>
        <strain evidence="1">CBS 560.94</strain>
    </source>
</reference>
<evidence type="ECO:0000313" key="1">
    <source>
        <dbReference type="EMBL" id="KAK3355895.1"/>
    </source>
</evidence>
<organism evidence="1 2">
    <name type="scientific">Neurospora tetraspora</name>
    <dbReference type="NCBI Taxonomy" id="94610"/>
    <lineage>
        <taxon>Eukaryota</taxon>
        <taxon>Fungi</taxon>
        <taxon>Dikarya</taxon>
        <taxon>Ascomycota</taxon>
        <taxon>Pezizomycotina</taxon>
        <taxon>Sordariomycetes</taxon>
        <taxon>Sordariomycetidae</taxon>
        <taxon>Sordariales</taxon>
        <taxon>Sordariaceae</taxon>
        <taxon>Neurospora</taxon>
    </lineage>
</organism>
<dbReference type="GeneID" id="87863299"/>
<dbReference type="Proteomes" id="UP001278500">
    <property type="component" value="Unassembled WGS sequence"/>
</dbReference>
<evidence type="ECO:0000313" key="2">
    <source>
        <dbReference type="Proteomes" id="UP001278500"/>
    </source>
</evidence>
<proteinExistence type="predicted"/>
<comment type="caution">
    <text evidence="1">The sequence shown here is derived from an EMBL/GenBank/DDBJ whole genome shotgun (WGS) entry which is preliminary data.</text>
</comment>
<accession>A0AAE0MWW6</accession>
<dbReference type="AlphaFoldDB" id="A0AAE0MWW6"/>
<dbReference type="EMBL" id="JAUEPP010000001">
    <property type="protein sequence ID" value="KAK3355895.1"/>
    <property type="molecule type" value="Genomic_DNA"/>
</dbReference>
<name>A0AAE0MWW6_9PEZI</name>